<evidence type="ECO:0000313" key="9">
    <source>
        <dbReference type="WBParaSite" id="BXY_1180100.1"/>
    </source>
</evidence>
<dbReference type="GO" id="GO:0004672">
    <property type="term" value="F:protein kinase activity"/>
    <property type="evidence" value="ECO:0007669"/>
    <property type="project" value="InterPro"/>
</dbReference>
<dbReference type="OrthoDB" id="4062651at2759"/>
<dbReference type="Proteomes" id="UP000582659">
    <property type="component" value="Unassembled WGS sequence"/>
</dbReference>
<dbReference type="InterPro" id="IPR050235">
    <property type="entry name" value="CK1_Ser-Thr_kinase"/>
</dbReference>
<dbReference type="SMART" id="SM00220">
    <property type="entry name" value="S_TKc"/>
    <property type="match status" value="1"/>
</dbReference>
<evidence type="ECO:0000313" key="7">
    <source>
        <dbReference type="Proteomes" id="UP000095284"/>
    </source>
</evidence>
<dbReference type="Pfam" id="PF00069">
    <property type="entry name" value="Pkinase"/>
    <property type="match status" value="1"/>
</dbReference>
<dbReference type="EMBL" id="CAJFCV020000001">
    <property type="protein sequence ID" value="CAG9079104.1"/>
    <property type="molecule type" value="Genomic_DNA"/>
</dbReference>
<dbReference type="CDD" id="cd00180">
    <property type="entry name" value="PKc"/>
    <property type="match status" value="1"/>
</dbReference>
<evidence type="ECO:0000313" key="8">
    <source>
        <dbReference type="Proteomes" id="UP000659654"/>
    </source>
</evidence>
<dbReference type="EMBL" id="CAJFDI010000001">
    <property type="protein sequence ID" value="CAD5207724.1"/>
    <property type="molecule type" value="Genomic_DNA"/>
</dbReference>
<reference evidence="9" key="1">
    <citation type="submission" date="2016-11" db="UniProtKB">
        <authorList>
            <consortium name="WormBaseParasite"/>
        </authorList>
    </citation>
    <scope>IDENTIFICATION</scope>
</reference>
<dbReference type="InterPro" id="IPR017441">
    <property type="entry name" value="Protein_kinase_ATP_BS"/>
</dbReference>
<dbReference type="eggNOG" id="KOG1164">
    <property type="taxonomic scope" value="Eukaryota"/>
</dbReference>
<evidence type="ECO:0000259" key="4">
    <source>
        <dbReference type="PROSITE" id="PS50011"/>
    </source>
</evidence>
<keyword evidence="3" id="KW-1133">Transmembrane helix</keyword>
<keyword evidence="3" id="KW-0812">Transmembrane</keyword>
<sequence>MEEIAIRALVKSLLMCSALFKGPQPNLAELRLFEFKDGGILMETLDWNERLVPKPIEFNGTIEGVNLQMVVKGDAIELGGQVTVKESDGNRVHCPVAGDANAVRIVTTPDDCSIHFYVYRIKDKLYGIANKRRKVAAIFDLDGERMEMKEIPVVVDGNLGLNQAGGTYVYKDGDGKCQEMPVGSLALNWTPYSCNKVKISLVANQESAWYHVQYLQVMHDCELASFIPKNELKNVYVRFLYENVSLLSLSPAPSTERSGRVTYEEQLYIAIGVLSIVAFLLFLAIVLAYWFNRKTVAARSRRFRRPKTPEQKQVNPNVEVPHFVLQELTDEEDMGDEEDEENPLDTLPTMALNEGEIVHDDSLQLDLPTLIDLGTHRYTHVGHLGSGSYGTVHEYKAEHGDKDAVAVKFQPTTTPTEKQRAKGEFMLIRKIRLYAGSDPYVLLVLDVGQYPNYVFFVSPLYELCMQEAVDGILRRATYAQKLNACYQMLLGILDLQRLGYAHNDIKPANYMQRRRTENKIVLCDFGMAKKFGSKRLPGRGTLLFMPITALRGDLVSMVDDLNSWFYVYCVVVCGGIPYSPPTNRDLPYQQLVQTYLKAQLEGVPRFRTDFEDREIIGTLRELIWNKPPGDTIDMNAVKKTLDELQIKFQFSYMDPWWDVPPEETTKGESVATEVGVKSEIKSTMTESEAGTRDEPMKPEENKAELVKPQEKRVVSRKAGARKAVSKKAESTKPEEKKAENTKREEKKAENTKREEKKAHSTEEPTKPEEEKAESTKPEEEKAESAKLDEKKTEPKRLGGQKSRARNPAGATNSGSEPMILE</sequence>
<dbReference type="PANTHER" id="PTHR11909">
    <property type="entry name" value="CASEIN KINASE-RELATED"/>
    <property type="match status" value="1"/>
</dbReference>
<dbReference type="GO" id="GO:0005524">
    <property type="term" value="F:ATP binding"/>
    <property type="evidence" value="ECO:0007669"/>
    <property type="project" value="UniProtKB-UniRule"/>
</dbReference>
<dbReference type="Proteomes" id="UP000095284">
    <property type="component" value="Unplaced"/>
</dbReference>
<dbReference type="PROSITE" id="PS50011">
    <property type="entry name" value="PROTEIN_KINASE_DOM"/>
    <property type="match status" value="1"/>
</dbReference>
<evidence type="ECO:0000256" key="3">
    <source>
        <dbReference type="SAM" id="Phobius"/>
    </source>
</evidence>
<organism evidence="7 9">
    <name type="scientific">Bursaphelenchus xylophilus</name>
    <name type="common">Pinewood nematode worm</name>
    <name type="synonym">Aphelenchoides xylophilus</name>
    <dbReference type="NCBI Taxonomy" id="6326"/>
    <lineage>
        <taxon>Eukaryota</taxon>
        <taxon>Metazoa</taxon>
        <taxon>Ecdysozoa</taxon>
        <taxon>Nematoda</taxon>
        <taxon>Chromadorea</taxon>
        <taxon>Rhabditida</taxon>
        <taxon>Tylenchina</taxon>
        <taxon>Tylenchomorpha</taxon>
        <taxon>Aphelenchoidea</taxon>
        <taxon>Aphelenchoididae</taxon>
        <taxon>Bursaphelenchus</taxon>
    </lineage>
</organism>
<feature type="compositionally biased region" description="Basic and acidic residues" evidence="2">
    <location>
        <begin position="726"/>
        <end position="796"/>
    </location>
</feature>
<protein>
    <submittedName>
        <fullName evidence="5">(pine wood nematode) hypothetical protein</fullName>
    </submittedName>
    <submittedName>
        <fullName evidence="9">Protein kinase domain-containing protein</fullName>
    </submittedName>
</protein>
<keyword evidence="1" id="KW-0067">ATP-binding</keyword>
<accession>A0A1I7SFI9</accession>
<dbReference type="WBParaSite" id="BXY_1180100.1">
    <property type="protein sequence ID" value="BXY_1180100.1"/>
    <property type="gene ID" value="BXY_1180100"/>
</dbReference>
<gene>
    <name evidence="5" type="ORF">BXYJ_LOCUS68</name>
</gene>
<feature type="compositionally biased region" description="Basic residues" evidence="2">
    <location>
        <begin position="714"/>
        <end position="725"/>
    </location>
</feature>
<dbReference type="InterPro" id="IPR011009">
    <property type="entry name" value="Kinase-like_dom_sf"/>
</dbReference>
<proteinExistence type="predicted"/>
<feature type="binding site" evidence="1">
    <location>
        <position position="408"/>
    </location>
    <ligand>
        <name>ATP</name>
        <dbReference type="ChEBI" id="CHEBI:30616"/>
    </ligand>
</feature>
<evidence type="ECO:0000313" key="5">
    <source>
        <dbReference type="EMBL" id="CAD5207724.1"/>
    </source>
</evidence>
<evidence type="ECO:0000313" key="6">
    <source>
        <dbReference type="EMBL" id="CAG9079104.1"/>
    </source>
</evidence>
<keyword evidence="3" id="KW-0472">Membrane</keyword>
<evidence type="ECO:0000256" key="1">
    <source>
        <dbReference type="PROSITE-ProRule" id="PRU10141"/>
    </source>
</evidence>
<feature type="transmembrane region" description="Helical" evidence="3">
    <location>
        <begin position="267"/>
        <end position="291"/>
    </location>
</feature>
<dbReference type="Gene3D" id="1.10.510.10">
    <property type="entry name" value="Transferase(Phosphotransferase) domain 1"/>
    <property type="match status" value="1"/>
</dbReference>
<keyword evidence="1" id="KW-0547">Nucleotide-binding</keyword>
<dbReference type="SMR" id="A0A1I7SFI9"/>
<feature type="domain" description="Protein kinase" evidence="4">
    <location>
        <begin position="378"/>
        <end position="657"/>
    </location>
</feature>
<dbReference type="Proteomes" id="UP000659654">
    <property type="component" value="Unassembled WGS sequence"/>
</dbReference>
<feature type="compositionally biased region" description="Basic and acidic residues" evidence="2">
    <location>
        <begin position="689"/>
        <end position="713"/>
    </location>
</feature>
<name>A0A1I7SFI9_BURXY</name>
<dbReference type="AlphaFoldDB" id="A0A1I7SFI9"/>
<evidence type="ECO:0000256" key="2">
    <source>
        <dbReference type="SAM" id="MobiDB-lite"/>
    </source>
</evidence>
<feature type="region of interest" description="Disordered" evidence="2">
    <location>
        <begin position="663"/>
        <end position="821"/>
    </location>
</feature>
<dbReference type="PROSITE" id="PS00107">
    <property type="entry name" value="PROTEIN_KINASE_ATP"/>
    <property type="match status" value="1"/>
</dbReference>
<reference evidence="6" key="2">
    <citation type="submission" date="2020-08" db="EMBL/GenBank/DDBJ databases">
        <authorList>
            <person name="Kikuchi T."/>
        </authorList>
    </citation>
    <scope>NUCLEOTIDE SEQUENCE</scope>
    <source>
        <strain evidence="5">Ka4C1</strain>
    </source>
</reference>
<dbReference type="InterPro" id="IPR000719">
    <property type="entry name" value="Prot_kinase_dom"/>
</dbReference>
<keyword evidence="8" id="KW-1185">Reference proteome</keyword>
<dbReference type="SUPFAM" id="SSF56112">
    <property type="entry name" value="Protein kinase-like (PK-like)"/>
    <property type="match status" value="1"/>
</dbReference>